<dbReference type="Pfam" id="PF06722">
    <property type="entry name" value="EryCIII-like_C"/>
    <property type="match status" value="1"/>
</dbReference>
<dbReference type="AlphaFoldDB" id="A0A849K4K9"/>
<dbReference type="SUPFAM" id="SSF53756">
    <property type="entry name" value="UDP-Glycosyltransferase/glycogen phosphorylase"/>
    <property type="match status" value="1"/>
</dbReference>
<dbReference type="InterPro" id="IPR048284">
    <property type="entry name" value="EryCIII-like_N"/>
</dbReference>
<dbReference type="EMBL" id="JABFAJ010000018">
    <property type="protein sequence ID" value="NNU27781.1"/>
    <property type="molecule type" value="Genomic_DNA"/>
</dbReference>
<dbReference type="GO" id="GO:0008194">
    <property type="term" value="F:UDP-glycosyltransferase activity"/>
    <property type="evidence" value="ECO:0007669"/>
    <property type="project" value="InterPro"/>
</dbReference>
<dbReference type="Proteomes" id="UP000557204">
    <property type="component" value="Unassembled WGS sequence"/>
</dbReference>
<comment type="similarity">
    <text evidence="1">Belongs to the glycosyltransferase 28 family.</text>
</comment>
<keyword evidence="7" id="KW-1185">Reference proteome</keyword>
<dbReference type="InterPro" id="IPR050426">
    <property type="entry name" value="Glycosyltransferase_28"/>
</dbReference>
<evidence type="ECO:0000256" key="3">
    <source>
        <dbReference type="ARBA" id="ARBA00022679"/>
    </source>
</evidence>
<dbReference type="Gene3D" id="3.40.50.2000">
    <property type="entry name" value="Glycogen Phosphorylase B"/>
    <property type="match status" value="2"/>
</dbReference>
<gene>
    <name evidence="6" type="ORF">HLI28_09540</name>
</gene>
<name>A0A849K4K9_9MICO</name>
<evidence type="ECO:0000313" key="6">
    <source>
        <dbReference type="EMBL" id="NNU27781.1"/>
    </source>
</evidence>
<dbReference type="PANTHER" id="PTHR48050:SF13">
    <property type="entry name" value="STEROL 3-BETA-GLUCOSYLTRANSFERASE UGT80A2"/>
    <property type="match status" value="1"/>
</dbReference>
<proteinExistence type="inferred from homology"/>
<evidence type="ECO:0000259" key="4">
    <source>
        <dbReference type="Pfam" id="PF06722"/>
    </source>
</evidence>
<accession>A0A849K4K9</accession>
<dbReference type="Pfam" id="PF21036">
    <property type="entry name" value="EryCIII-like_N"/>
    <property type="match status" value="1"/>
</dbReference>
<dbReference type="PANTHER" id="PTHR48050">
    <property type="entry name" value="STEROL 3-BETA-GLUCOSYLTRANSFERASE"/>
    <property type="match status" value="1"/>
</dbReference>
<feature type="domain" description="Erythromycin biosynthesis protein CIII-like N-terminal" evidence="5">
    <location>
        <begin position="24"/>
        <end position="132"/>
    </location>
</feature>
<dbReference type="InterPro" id="IPR002213">
    <property type="entry name" value="UDP_glucos_trans"/>
</dbReference>
<sequence length="385" mass="40338">MRLLFASTGNLGHFLPQVPLAHAAGAAGHEVRVAAPAGFADQVAREGLVVAPFDEPSSDAMGRAFGGMAGLSMEAANELMIQEIFGRLDGGAALPRLLDTVRSWRPDLVVRDPFELASLVAAEAEGIPHRSVGLCLDGLIASTAPWFTDPAEELGRPLGLDADGLISAQRSAPSFTVLPASFDDPPSGGRDVVRFRPGPTTDAPEGRGLPPETSDLPLVYASLGTVAGTMPSAEQTYRELLAALASLDVRVLLTVGRALDPDRLRAWPDNAHVEQWWPQEEVLPHAVAVVGHGGFGTTAAALAAGVPQVAVPLFALDQWFNARRLDERGLGRMVTPGEDFPDRLGQAVAAVLDDADVRAAAERVAGEMAAHPPPAAVIGRLVTIS</sequence>
<protein>
    <submittedName>
        <fullName evidence="6">Glycosyltransferase family 1 protein</fullName>
    </submittedName>
</protein>
<dbReference type="CDD" id="cd03784">
    <property type="entry name" value="GT1_Gtf-like"/>
    <property type="match status" value="1"/>
</dbReference>
<evidence type="ECO:0000256" key="1">
    <source>
        <dbReference type="ARBA" id="ARBA00006962"/>
    </source>
</evidence>
<evidence type="ECO:0000256" key="2">
    <source>
        <dbReference type="ARBA" id="ARBA00022676"/>
    </source>
</evidence>
<evidence type="ECO:0000259" key="5">
    <source>
        <dbReference type="Pfam" id="PF21036"/>
    </source>
</evidence>
<dbReference type="InterPro" id="IPR010610">
    <property type="entry name" value="EryCIII-like_C"/>
</dbReference>
<feature type="domain" description="Erythromycin biosynthesis protein CIII-like C-terminal" evidence="4">
    <location>
        <begin position="239"/>
        <end position="383"/>
    </location>
</feature>
<organism evidence="6 7">
    <name type="scientific">Isoptericola sediminis</name>
    <dbReference type="NCBI Taxonomy" id="2733572"/>
    <lineage>
        <taxon>Bacteria</taxon>
        <taxon>Bacillati</taxon>
        <taxon>Actinomycetota</taxon>
        <taxon>Actinomycetes</taxon>
        <taxon>Micrococcales</taxon>
        <taxon>Promicromonosporaceae</taxon>
        <taxon>Isoptericola</taxon>
    </lineage>
</organism>
<comment type="caution">
    <text evidence="6">The sequence shown here is derived from an EMBL/GenBank/DDBJ whole genome shotgun (WGS) entry which is preliminary data.</text>
</comment>
<evidence type="ECO:0000313" key="7">
    <source>
        <dbReference type="Proteomes" id="UP000557204"/>
    </source>
</evidence>
<keyword evidence="2" id="KW-0328">Glycosyltransferase</keyword>
<dbReference type="GO" id="GO:0017000">
    <property type="term" value="P:antibiotic biosynthetic process"/>
    <property type="evidence" value="ECO:0007669"/>
    <property type="project" value="UniProtKB-ARBA"/>
</dbReference>
<dbReference type="RefSeq" id="WP_171247293.1">
    <property type="nucleotide sequence ID" value="NZ_JABFAJ010000018.1"/>
</dbReference>
<dbReference type="GO" id="GO:0016758">
    <property type="term" value="F:hexosyltransferase activity"/>
    <property type="evidence" value="ECO:0007669"/>
    <property type="project" value="UniProtKB-ARBA"/>
</dbReference>
<keyword evidence="3 6" id="KW-0808">Transferase</keyword>
<dbReference type="FunFam" id="3.40.50.2000:FF:000072">
    <property type="entry name" value="Glycosyl transferase"/>
    <property type="match status" value="1"/>
</dbReference>
<reference evidence="6 7" key="1">
    <citation type="submission" date="2020-05" db="EMBL/GenBank/DDBJ databases">
        <title>Genome sequence of Isoptericola sp. JC619 isolated from Chilika lagoon, India.</title>
        <authorList>
            <person name="Kumar D."/>
            <person name="Appam K."/>
            <person name="Gandham S."/>
            <person name="Uppada J."/>
            <person name="Sasikala C."/>
            <person name="Venkata Ramana C."/>
        </authorList>
    </citation>
    <scope>NUCLEOTIDE SEQUENCE [LARGE SCALE GENOMIC DNA]</scope>
    <source>
        <strain evidence="6 7">JC619</strain>
    </source>
</reference>